<dbReference type="Pfam" id="PF06338">
    <property type="entry name" value="ComK"/>
    <property type="match status" value="1"/>
</dbReference>
<name>A0A5C7F7L7_9BACI</name>
<dbReference type="RefSeq" id="WP_147803735.1">
    <property type="nucleotide sequence ID" value="NZ_CP144914.1"/>
</dbReference>
<dbReference type="KEGG" id="ahal:FTX54_014545"/>
<sequence length="154" mass="17783">MKTTSEYIITVDTVMLAPAFEAEGGTIVHEKEQILYVKQSPWEIINENCFLGFSSYDGRVKAAKKYLNCDKKVPVLIYERDHIAAFPTRSPTHHLCHWVFPLHARAFLKEPGEKDIVILQTRHGEKVRLPVSHYIALKQMHRTYHLLHTLDTSS</sequence>
<keyword evidence="2" id="KW-1185">Reference proteome</keyword>
<dbReference type="OrthoDB" id="2417337at2"/>
<dbReference type="InterPro" id="IPR010461">
    <property type="entry name" value="ComK"/>
</dbReference>
<evidence type="ECO:0000313" key="2">
    <source>
        <dbReference type="Proteomes" id="UP000321816"/>
    </source>
</evidence>
<dbReference type="AlphaFoldDB" id="A0A5C7F7L7"/>
<evidence type="ECO:0000313" key="1">
    <source>
        <dbReference type="EMBL" id="WWD79600.1"/>
    </source>
</evidence>
<reference evidence="1 2" key="1">
    <citation type="submission" date="2024-01" db="EMBL/GenBank/DDBJ databases">
        <title>Complete Genome Sequence of Alkalicoccus halolimnae BZ-SZ-XJ29T, a Moderately Halophilic Bacterium Isolated from a Salt Lake.</title>
        <authorList>
            <person name="Zhao B."/>
        </authorList>
    </citation>
    <scope>NUCLEOTIDE SEQUENCE [LARGE SCALE GENOMIC DNA]</scope>
    <source>
        <strain evidence="1 2">BZ-SZ-XJ29</strain>
    </source>
</reference>
<dbReference type="GO" id="GO:0030420">
    <property type="term" value="P:establishment of competence for transformation"/>
    <property type="evidence" value="ECO:0007669"/>
    <property type="project" value="InterPro"/>
</dbReference>
<dbReference type="Proteomes" id="UP000321816">
    <property type="component" value="Chromosome"/>
</dbReference>
<gene>
    <name evidence="1" type="ORF">FTX54_014545</name>
</gene>
<dbReference type="EMBL" id="CP144914">
    <property type="protein sequence ID" value="WWD79600.1"/>
    <property type="molecule type" value="Genomic_DNA"/>
</dbReference>
<organism evidence="1 2">
    <name type="scientific">Alkalicoccus halolimnae</name>
    <dbReference type="NCBI Taxonomy" id="1667239"/>
    <lineage>
        <taxon>Bacteria</taxon>
        <taxon>Bacillati</taxon>
        <taxon>Bacillota</taxon>
        <taxon>Bacilli</taxon>
        <taxon>Bacillales</taxon>
        <taxon>Bacillaceae</taxon>
        <taxon>Alkalicoccus</taxon>
    </lineage>
</organism>
<proteinExistence type="predicted"/>
<protein>
    <submittedName>
        <fullName evidence="1">Competence protein ComK</fullName>
    </submittedName>
</protein>
<accession>A0A5C7F7L7</accession>